<feature type="region of interest" description="Disordered" evidence="8">
    <location>
        <begin position="983"/>
        <end position="1014"/>
    </location>
</feature>
<dbReference type="FunFam" id="3.40.50.300:FF:000933">
    <property type="entry name" value="ABC transporter A family member 7"/>
    <property type="match status" value="1"/>
</dbReference>
<reference evidence="11 12" key="1">
    <citation type="journal article" date="2024" name="Science">
        <title>Giant polyketide synthase enzymes in the biosynthesis of giant marine polyether toxins.</title>
        <authorList>
            <person name="Fallon T.R."/>
            <person name="Shende V.V."/>
            <person name="Wierzbicki I.H."/>
            <person name="Pendleton A.L."/>
            <person name="Watervoot N.F."/>
            <person name="Auber R.P."/>
            <person name="Gonzalez D.J."/>
            <person name="Wisecaver J.H."/>
            <person name="Moore B.S."/>
        </authorList>
    </citation>
    <scope>NUCLEOTIDE SEQUENCE [LARGE SCALE GENOMIC DNA]</scope>
    <source>
        <strain evidence="11 12">12B1</strain>
    </source>
</reference>
<feature type="domain" description="ABC transporter" evidence="10">
    <location>
        <begin position="577"/>
        <end position="810"/>
    </location>
</feature>
<feature type="transmembrane region" description="Helical" evidence="9">
    <location>
        <begin position="430"/>
        <end position="450"/>
    </location>
</feature>
<evidence type="ECO:0000256" key="2">
    <source>
        <dbReference type="ARBA" id="ARBA00022448"/>
    </source>
</evidence>
<evidence type="ECO:0000259" key="10">
    <source>
        <dbReference type="PROSITE" id="PS50893"/>
    </source>
</evidence>
<evidence type="ECO:0000256" key="8">
    <source>
        <dbReference type="SAM" id="MobiDB-lite"/>
    </source>
</evidence>
<feature type="transmembrane region" description="Helical" evidence="9">
    <location>
        <begin position="1713"/>
        <end position="1739"/>
    </location>
</feature>
<evidence type="ECO:0000313" key="11">
    <source>
        <dbReference type="EMBL" id="KAL1496842.1"/>
    </source>
</evidence>
<dbReference type="CDD" id="cd03263">
    <property type="entry name" value="ABC_subfamily_A"/>
    <property type="match status" value="2"/>
</dbReference>
<dbReference type="PROSITE" id="PS50893">
    <property type="entry name" value="ABC_TRANSPORTER_2"/>
    <property type="match status" value="2"/>
</dbReference>
<dbReference type="Pfam" id="PF12698">
    <property type="entry name" value="ABC2_membrane_3"/>
    <property type="match status" value="2"/>
</dbReference>
<dbReference type="SMART" id="SM00382">
    <property type="entry name" value="AAA"/>
    <property type="match status" value="2"/>
</dbReference>
<dbReference type="InterPro" id="IPR013525">
    <property type="entry name" value="ABC2_TM"/>
</dbReference>
<feature type="transmembrane region" description="Helical" evidence="9">
    <location>
        <begin position="1619"/>
        <end position="1636"/>
    </location>
</feature>
<dbReference type="PANTHER" id="PTHR19229">
    <property type="entry name" value="ATP-BINDING CASSETTE TRANSPORTER SUBFAMILY A ABCA"/>
    <property type="match status" value="1"/>
</dbReference>
<dbReference type="InterPro" id="IPR027417">
    <property type="entry name" value="P-loop_NTPase"/>
</dbReference>
<feature type="transmembrane region" description="Helical" evidence="9">
    <location>
        <begin position="1563"/>
        <end position="1589"/>
    </location>
</feature>
<feature type="transmembrane region" description="Helical" evidence="9">
    <location>
        <begin position="1648"/>
        <end position="1673"/>
    </location>
</feature>
<keyword evidence="4" id="KW-0547">Nucleotide-binding</keyword>
<dbReference type="GO" id="GO:0016020">
    <property type="term" value="C:membrane"/>
    <property type="evidence" value="ECO:0007669"/>
    <property type="project" value="UniProtKB-SubCell"/>
</dbReference>
<keyword evidence="3 9" id="KW-0812">Transmembrane</keyword>
<dbReference type="InterPro" id="IPR017871">
    <property type="entry name" value="ABC_transporter-like_CS"/>
</dbReference>
<feature type="domain" description="ABC transporter" evidence="10">
    <location>
        <begin position="1903"/>
        <end position="2138"/>
    </location>
</feature>
<dbReference type="FunFam" id="3.40.50.300:FF:000665">
    <property type="entry name" value="ABC transporter A family member 2"/>
    <property type="match status" value="1"/>
</dbReference>
<sequence length="2243" mass="242174">MPLNAASPAPARSLDQLRAVVRKNLLLKRRAFRTSCCEFVSPALWLGLLVFGYALSDYTYYDAKTYARVELRLGPLVDAVTPFLGGEGDLSINFGGVALGEEANATRQDVDLLALRDSFDALLQGPLPIVPFDLYVQVGQQFQSSLGADSFARLNELESYANLFGNLLTPGTLHLSPNTSSVRAFLSSARAKHPSLRSWPVRLHPDERSATAAILQGTDGERTWGLLHFASLTPRHVDYSIRLNYSTVPNTNLITSWIARGLDTTYQRYSFSGFLTLQALVDEYAFELAEEGGARRVSSPAGYYLAAPMPTAAYRQNIFYQAVSYLLAIILTLCQLFPTAMLTKAIVEEKEMRLKQTMRIMGLRDSVLYVSWWLTALLQFTVIAVLCTIVGSIVMRNTTSWVLFLYIYLFCLGAISFAFLMSVFFSNSVLAAIVTPVVFTGTLLPRYLFYGTNRYEQADSKVAVSLLLPSAFAFGADILGDFEANEVGVSTDNWGQSDYSFLICLQMMALDAILYMIAALYLERVLPSRYGSREHPLFFLFPSWWRSAAHAPPRKAAAQSSPAFEPPPEELPLDETIELVDLHKTYGTGRLKKVAVDGLNLSFYPSQISCLLGHNGAGKTTTFAMLTGLYPPTKGDCYVFGHSISRATRRVYRLLGICPQHDVLYRTLTVAEHLSLYATLKGIPRAHVAAAAAAMMKQVGLPDKAHAASRALSGGMKRKLSVGCALIGGSRAVLLDEPSSGMDPASRRSMWDLLRTAKEGRVLVLTTHYMDEADLLADRIAVLSSGRLRCAGSSLFLKSRFGVGYTLTMVSRGACDERQVRRLVRRHVPTAELLGAHGGELAYRLPFTAAPAFPPLLAEIDAAREELGIGGYGMSPTSLEEVFLRLAEGRVAEGEAEGEEEARKRVAREAKEREEREEWERQDAQELLEQTKKAKAKEAKATPEGAELVEFTPVTPLREAEEEAALRQRLREAVAAEDFDEAARLKRQIESPPPPPPAAPRREEAEEALHGSTPPLLTQLRVMLGKRALCTWRDPKTLVAQHGVPTLLVGLTLLILTIQDPRVGPSLRMGAQMYAATSYSGGASAGPAQFVCNAPRNGTEVLRFLPPSSDVAPNASLNTSLALSAFLLATYNERQDRFGAATLNDTLHVRVSDARLASARPAGGTAAPAGGAIVPPLASPAGGTAGALLLCLADPRPLRTTRRRRLQTAAPPPPPPPAAALSGSALAAAFNEALGAPIAAAFRAAAPQGEALPPAAAELCAAARDAAAEGGEGGGGGGGGGGGLATASLLGGLSELRVDGEPLAEVGARLVEAAVRQALVEAARALFPIDLSPVRAALPTLPPALGIFSPEVAEYNRQVAALDAFAEGGELRLTDFAGTSFQLDDIILANATADGSDARLSNVSVSLTTLTLTQYSLRATNLTLSATLAVEDDETALVFEAGELFLEGNATAGGRPRFAATDVAVYVDGERVFSAAYLSDDTGDAPPPLPDTFELTMPVPLMLLHNASSAHAVAAYLGDLTAAAWAEAWFGAPPPPPEEAPPSYAVRNHPLPLTNRQALQVRIILATLASLFLLVPFCYIPAAPAVFVVKERMSKSKHLQLVAGTHSAIYWLSTYLWDMWMYSLVCASCMVIFLLYDEPAYVGTGSQAFALWSVMMLYGASVIPLVYCYSFLFDNPTTAQISIIMFNLIGAFILVLAHQIMKVIPTTQDADAVLVYFWMLLPGFNFGKAVIDLSTSYYLRELGGFEQSEWDWEVAGRPLVLMFLETFLFGTLVLVIEHSHTVYAYLEPCLALLCGVPQPSLRISPCSRNLLLASFGVCVLVIIVGGSRIGLVFIALLLLCFGCCGVLYRERRMRKTGSTSEAIAANALAAAEGGLAFHEEEDVAAERRRVEELLRRADRSNVVLLQNLRKVFPPRGKATSKVAVVDLSLAIPPAECFGFLGVNGAGKTTTLSILTGDFLPTSGRAWIAGRDVVSERTQVQQRMGYCPQVDPLIELMTARETLVMFARLKNLPSGRIGAIVDDLLERVTLTPYADRVCGSYSGGNKRKLSLAIALVGSPAVVFLDEPSSGMDPLSRRHMWDIITRERKVRSIVLTTHSMEECEALCTRIGIMTAGRFQCLGSQQHLKSKYGGGYTLELRVARHAEAAVGGEVAALFPAAILVSAHAGKFKYELPMKSTSLATVFELMESNKERLGVLDYSASQPTLESIFLSIAEKDINRTGGAAAEVRATSSRLGSAASCRAV</sequence>
<dbReference type="GO" id="GO:0005524">
    <property type="term" value="F:ATP binding"/>
    <property type="evidence" value="ECO:0007669"/>
    <property type="project" value="UniProtKB-KW"/>
</dbReference>
<dbReference type="PANTHER" id="PTHR19229:SF250">
    <property type="entry name" value="ABC TRANSPORTER DOMAIN-CONTAINING PROTEIN-RELATED"/>
    <property type="match status" value="1"/>
</dbReference>
<keyword evidence="12" id="KW-1185">Reference proteome</keyword>
<dbReference type="Gene3D" id="3.40.50.300">
    <property type="entry name" value="P-loop containing nucleotide triphosphate hydrolases"/>
    <property type="match status" value="2"/>
</dbReference>
<feature type="transmembrane region" description="Helical" evidence="9">
    <location>
        <begin position="401"/>
        <end position="424"/>
    </location>
</feature>
<dbReference type="Proteomes" id="UP001515480">
    <property type="component" value="Unassembled WGS sequence"/>
</dbReference>
<feature type="compositionally biased region" description="Basic and acidic residues" evidence="8">
    <location>
        <begin position="1000"/>
        <end position="1009"/>
    </location>
</feature>
<feature type="transmembrane region" description="Helical" evidence="9">
    <location>
        <begin position="1809"/>
        <end position="1825"/>
    </location>
</feature>
<keyword evidence="5" id="KW-0067">ATP-binding</keyword>
<feature type="transmembrane region" description="Helical" evidence="9">
    <location>
        <begin position="499"/>
        <end position="522"/>
    </location>
</feature>
<evidence type="ECO:0000256" key="7">
    <source>
        <dbReference type="ARBA" id="ARBA00023136"/>
    </source>
</evidence>
<dbReference type="GO" id="GO:0016887">
    <property type="term" value="F:ATP hydrolysis activity"/>
    <property type="evidence" value="ECO:0007669"/>
    <property type="project" value="InterPro"/>
</dbReference>
<protein>
    <recommendedName>
        <fullName evidence="10">ABC transporter domain-containing protein</fullName>
    </recommendedName>
</protein>
<feature type="transmembrane region" description="Helical" evidence="9">
    <location>
        <begin position="1759"/>
        <end position="1776"/>
    </location>
</feature>
<dbReference type="GO" id="GO:0005319">
    <property type="term" value="F:lipid transporter activity"/>
    <property type="evidence" value="ECO:0007669"/>
    <property type="project" value="TreeGrafter"/>
</dbReference>
<evidence type="ECO:0000256" key="4">
    <source>
        <dbReference type="ARBA" id="ARBA00022741"/>
    </source>
</evidence>
<keyword evidence="2" id="KW-0813">Transport</keyword>
<dbReference type="SUPFAM" id="SSF52540">
    <property type="entry name" value="P-loop containing nucleoside triphosphate hydrolases"/>
    <property type="match status" value="2"/>
</dbReference>
<organism evidence="11 12">
    <name type="scientific">Prymnesium parvum</name>
    <name type="common">Toxic golden alga</name>
    <dbReference type="NCBI Taxonomy" id="97485"/>
    <lineage>
        <taxon>Eukaryota</taxon>
        <taxon>Haptista</taxon>
        <taxon>Haptophyta</taxon>
        <taxon>Prymnesiophyceae</taxon>
        <taxon>Prymnesiales</taxon>
        <taxon>Prymnesiaceae</taxon>
        <taxon>Prymnesium</taxon>
    </lineage>
</organism>
<evidence type="ECO:0000256" key="5">
    <source>
        <dbReference type="ARBA" id="ARBA00022840"/>
    </source>
</evidence>
<feature type="transmembrane region" description="Helical" evidence="9">
    <location>
        <begin position="367"/>
        <end position="394"/>
    </location>
</feature>
<feature type="compositionally biased region" description="Basic and acidic residues" evidence="8">
    <location>
        <begin position="932"/>
        <end position="941"/>
    </location>
</feature>
<evidence type="ECO:0000256" key="6">
    <source>
        <dbReference type="ARBA" id="ARBA00022989"/>
    </source>
</evidence>
<proteinExistence type="predicted"/>
<dbReference type="PROSITE" id="PS00211">
    <property type="entry name" value="ABC_TRANSPORTER_1"/>
    <property type="match status" value="2"/>
</dbReference>
<feature type="transmembrane region" description="Helical" evidence="9">
    <location>
        <begin position="325"/>
        <end position="347"/>
    </location>
</feature>
<evidence type="ECO:0000256" key="9">
    <source>
        <dbReference type="SAM" id="Phobius"/>
    </source>
</evidence>
<evidence type="ECO:0000313" key="12">
    <source>
        <dbReference type="Proteomes" id="UP001515480"/>
    </source>
</evidence>
<dbReference type="InterPro" id="IPR003593">
    <property type="entry name" value="AAA+_ATPase"/>
</dbReference>
<feature type="region of interest" description="Disordered" evidence="8">
    <location>
        <begin position="932"/>
        <end position="951"/>
    </location>
</feature>
<dbReference type="Pfam" id="PF00005">
    <property type="entry name" value="ABC_tran"/>
    <property type="match status" value="2"/>
</dbReference>
<accession>A0AB34IGK4</accession>
<keyword evidence="6 9" id="KW-1133">Transmembrane helix</keyword>
<dbReference type="InterPro" id="IPR056264">
    <property type="entry name" value="R2_ABCA1-4-like"/>
</dbReference>
<evidence type="ECO:0000256" key="3">
    <source>
        <dbReference type="ARBA" id="ARBA00022692"/>
    </source>
</evidence>
<comment type="caution">
    <text evidence="11">The sequence shown here is derived from an EMBL/GenBank/DDBJ whole genome shotgun (WGS) entry which is preliminary data.</text>
</comment>
<dbReference type="EMBL" id="JBGBPQ010000028">
    <property type="protein sequence ID" value="KAL1496842.1"/>
    <property type="molecule type" value="Genomic_DNA"/>
</dbReference>
<dbReference type="InterPro" id="IPR003439">
    <property type="entry name" value="ABC_transporter-like_ATP-bd"/>
</dbReference>
<keyword evidence="7 9" id="KW-0472">Membrane</keyword>
<dbReference type="GO" id="GO:0140359">
    <property type="term" value="F:ABC-type transporter activity"/>
    <property type="evidence" value="ECO:0007669"/>
    <property type="project" value="InterPro"/>
</dbReference>
<comment type="subcellular location">
    <subcellularLocation>
        <location evidence="1">Membrane</location>
        <topology evidence="1">Multi-pass membrane protein</topology>
    </subcellularLocation>
</comment>
<dbReference type="InterPro" id="IPR026082">
    <property type="entry name" value="ABCA"/>
</dbReference>
<name>A0AB34IGK4_PRYPA</name>
<evidence type="ECO:0000256" key="1">
    <source>
        <dbReference type="ARBA" id="ARBA00004141"/>
    </source>
</evidence>
<gene>
    <name evidence="11" type="ORF">AB1Y20_014428</name>
</gene>
<dbReference type="Pfam" id="PF23321">
    <property type="entry name" value="R1_ABCA1"/>
    <property type="match status" value="1"/>
</dbReference>
<feature type="transmembrane region" description="Helical" evidence="9">
    <location>
        <begin position="1679"/>
        <end position="1701"/>
    </location>
</feature>